<dbReference type="AlphaFoldDB" id="A0A2P8EKI1"/>
<dbReference type="PIRSF" id="PIRSF006241">
    <property type="entry name" value="HyI"/>
    <property type="match status" value="1"/>
</dbReference>
<dbReference type="Proteomes" id="UP000242133">
    <property type="component" value="Unassembled WGS sequence"/>
</dbReference>
<evidence type="ECO:0000256" key="1">
    <source>
        <dbReference type="ARBA" id="ARBA00023235"/>
    </source>
</evidence>
<dbReference type="OrthoDB" id="9786584at2"/>
<dbReference type="InterPro" id="IPR017643">
    <property type="entry name" value="Hydroxypyruvate_isomerase"/>
</dbReference>
<dbReference type="PANTHER" id="PTHR43489:SF13">
    <property type="entry name" value="HYDROXYPYRUVATE ISOMERASE"/>
    <property type="match status" value="1"/>
</dbReference>
<dbReference type="GO" id="GO:0046487">
    <property type="term" value="P:glyoxylate metabolic process"/>
    <property type="evidence" value="ECO:0007669"/>
    <property type="project" value="TreeGrafter"/>
</dbReference>
<dbReference type="InterPro" id="IPR036237">
    <property type="entry name" value="Xyl_isomerase-like_sf"/>
</dbReference>
<dbReference type="Pfam" id="PF01261">
    <property type="entry name" value="AP_endonuc_2"/>
    <property type="match status" value="1"/>
</dbReference>
<dbReference type="PANTHER" id="PTHR43489">
    <property type="entry name" value="ISOMERASE"/>
    <property type="match status" value="1"/>
</dbReference>
<evidence type="ECO:0000256" key="3">
    <source>
        <dbReference type="PIRSR" id="PIRSR006241-50"/>
    </source>
</evidence>
<reference evidence="5 6" key="1">
    <citation type="submission" date="2018-03" db="EMBL/GenBank/DDBJ databases">
        <title>Genomic Encyclopedia of Archaeal and Bacterial Type Strains, Phase II (KMG-II): from individual species to whole genera.</title>
        <authorList>
            <person name="Goeker M."/>
        </authorList>
    </citation>
    <scope>NUCLEOTIDE SEQUENCE [LARGE SCALE GENOMIC DNA]</scope>
    <source>
        <strain evidence="5 6">DSM 17586</strain>
    </source>
</reference>
<proteinExistence type="inferred from homology"/>
<dbReference type="NCBIfam" id="TIGR03234">
    <property type="entry name" value="OH-pyruv-isom"/>
    <property type="match status" value="1"/>
</dbReference>
<sequence length="266" mass="29468">MSTLKFAANLSLLFTERPLLERFSAARAAGFDAVEIQFPYSLERECIQRELKAHQLELVLINIPAGDWEAGERGLACLPGREAEFSVAVNQAIEWAQQLGVPRLNCLAGVRPQGISVEQSKHTLAHNLTLAADRCHSAGIQLMIEAINTQDIPGFCLHQSAQVIDLIDQLQLPSTALQYDVYHMQIMEGNLISTLQQNADKIGHIQIADVPGRHEPGTGEINYTNLFRALEQIGYSGHISLEYNPKATTEAGLGWLATWMTQDRTR</sequence>
<feature type="active site" description="Proton donor/acceptor" evidence="3">
    <location>
        <position position="242"/>
    </location>
</feature>
<comment type="similarity">
    <text evidence="2">Belongs to the hyi family.</text>
</comment>
<dbReference type="GO" id="GO:0008903">
    <property type="term" value="F:hydroxypyruvate isomerase activity"/>
    <property type="evidence" value="ECO:0007669"/>
    <property type="project" value="TreeGrafter"/>
</dbReference>
<feature type="domain" description="Xylose isomerase-like TIM barrel" evidence="4">
    <location>
        <begin position="23"/>
        <end position="258"/>
    </location>
</feature>
<feature type="active site" description="Proton donor/acceptor" evidence="3">
    <location>
        <position position="145"/>
    </location>
</feature>
<dbReference type="EMBL" id="PYGI01000028">
    <property type="protein sequence ID" value="PSL09987.1"/>
    <property type="molecule type" value="Genomic_DNA"/>
</dbReference>
<evidence type="ECO:0000313" key="6">
    <source>
        <dbReference type="Proteomes" id="UP000242133"/>
    </source>
</evidence>
<protein>
    <submittedName>
        <fullName evidence="5">Hydroxypyruvate isomerase</fullName>
    </submittedName>
</protein>
<evidence type="ECO:0000256" key="2">
    <source>
        <dbReference type="PIRNR" id="PIRNR006241"/>
    </source>
</evidence>
<comment type="caution">
    <text evidence="5">The sequence shown here is derived from an EMBL/GenBank/DDBJ whole genome shotgun (WGS) entry which is preliminary data.</text>
</comment>
<keyword evidence="6" id="KW-1185">Reference proteome</keyword>
<dbReference type="InterPro" id="IPR050417">
    <property type="entry name" value="Sugar_Epim/Isomerase"/>
</dbReference>
<name>A0A2P8EKI1_9GAMM</name>
<dbReference type="Gene3D" id="3.20.20.150">
    <property type="entry name" value="Divalent-metal-dependent TIM barrel enzymes"/>
    <property type="match status" value="1"/>
</dbReference>
<evidence type="ECO:0000313" key="5">
    <source>
        <dbReference type="EMBL" id="PSL09987.1"/>
    </source>
</evidence>
<organism evidence="5 6">
    <name type="scientific">Marinobacterium halophilum</name>
    <dbReference type="NCBI Taxonomy" id="267374"/>
    <lineage>
        <taxon>Bacteria</taxon>
        <taxon>Pseudomonadati</taxon>
        <taxon>Pseudomonadota</taxon>
        <taxon>Gammaproteobacteria</taxon>
        <taxon>Oceanospirillales</taxon>
        <taxon>Oceanospirillaceae</taxon>
        <taxon>Marinobacterium</taxon>
    </lineage>
</organism>
<accession>A0A2P8EKI1</accession>
<evidence type="ECO:0000259" key="4">
    <source>
        <dbReference type="Pfam" id="PF01261"/>
    </source>
</evidence>
<dbReference type="InterPro" id="IPR053398">
    <property type="entry name" value="HPT_OtnI_isomerases"/>
</dbReference>
<dbReference type="FunFam" id="3.20.20.150:FF:000007">
    <property type="entry name" value="Hydroxypyruvate isomerase"/>
    <property type="match status" value="1"/>
</dbReference>
<dbReference type="NCBIfam" id="NF043033">
    <property type="entry name" value="OxoTetrIsom"/>
    <property type="match status" value="1"/>
</dbReference>
<dbReference type="InterPro" id="IPR026040">
    <property type="entry name" value="HyI-like"/>
</dbReference>
<keyword evidence="5" id="KW-0670">Pyruvate</keyword>
<gene>
    <name evidence="5" type="ORF">CLV44_12813</name>
</gene>
<dbReference type="SUPFAM" id="SSF51658">
    <property type="entry name" value="Xylose isomerase-like"/>
    <property type="match status" value="1"/>
</dbReference>
<dbReference type="RefSeq" id="WP_106593160.1">
    <property type="nucleotide sequence ID" value="NZ_PYGI01000028.1"/>
</dbReference>
<keyword evidence="1 2" id="KW-0413">Isomerase</keyword>
<dbReference type="InterPro" id="IPR013022">
    <property type="entry name" value="Xyl_isomerase-like_TIM-brl"/>
</dbReference>